<dbReference type="OrthoDB" id="1166059at2759"/>
<dbReference type="PANTHER" id="PTHR31791">
    <property type="entry name" value="FRIGIDA-LIKE PROTEIN 3-RELATED"/>
    <property type="match status" value="1"/>
</dbReference>
<name>A0A8B7D5L4_PHODC</name>
<evidence type="ECO:0000256" key="3">
    <source>
        <dbReference type="ARBA" id="ARBA00023089"/>
    </source>
</evidence>
<comment type="similarity">
    <text evidence="1 4">Belongs to the Frigida family.</text>
</comment>
<evidence type="ECO:0000256" key="5">
    <source>
        <dbReference type="SAM" id="MobiDB-lite"/>
    </source>
</evidence>
<dbReference type="Pfam" id="PF07899">
    <property type="entry name" value="Frigida"/>
    <property type="match status" value="1"/>
</dbReference>
<evidence type="ECO:0000313" key="7">
    <source>
        <dbReference type="RefSeq" id="XP_008813697.1"/>
    </source>
</evidence>
<keyword evidence="2 4" id="KW-0221">Differentiation</keyword>
<evidence type="ECO:0000256" key="4">
    <source>
        <dbReference type="RuleBase" id="RU364012"/>
    </source>
</evidence>
<evidence type="ECO:0000256" key="1">
    <source>
        <dbReference type="ARBA" id="ARBA00008956"/>
    </source>
</evidence>
<proteinExistence type="inferred from homology"/>
<dbReference type="Proteomes" id="UP000228380">
    <property type="component" value="Unplaced"/>
</dbReference>
<dbReference type="KEGG" id="pda:103724266"/>
<dbReference type="InterPro" id="IPR012474">
    <property type="entry name" value="Frigida"/>
</dbReference>
<dbReference type="RefSeq" id="XP_008813697.1">
    <property type="nucleotide sequence ID" value="XM_008815475.3"/>
</dbReference>
<keyword evidence="4" id="KW-0217">Developmental protein</keyword>
<evidence type="ECO:0000256" key="2">
    <source>
        <dbReference type="ARBA" id="ARBA00022782"/>
    </source>
</evidence>
<dbReference type="GeneID" id="103724266"/>
<evidence type="ECO:0000313" key="6">
    <source>
        <dbReference type="Proteomes" id="UP000228380"/>
    </source>
</evidence>
<sequence>MAAEMAAAELAEAIKVIPSKKEELRKAFEALQSFSPALASFTLQWRDLEDHLCSIERSIELRLKELESKSISGTTPPPVAAVVKVEAEAECVPRPELRSFCVKMDGVGLRSYVVQNRKDLPAIKNELDTAIRSAPDPAKLVLDAMDGFHRPKSEGEKDGNLQVIRRTCLNLLERLRAVAPEIKPFVRERARELAVEWKGKISDGADNVLAFLQLVASYGLASEFDRDEILDLLISVSRRKQALDLCKILGVMENMADLIGGLNSKGRQLDAVKFIHALNVMDKYPPVPILKAYLKESKKAAQEVRKKGNNSIKSQNEAIVKELAALKAVIGAIKEYKLESEYSCETLKKRIAQLEQQKAGTKRTVAAAADSSSKAEKQPQKSNKRPRSTFKSPAAESKSFVPLVQNQSQLGLTNKAPYMGSVGSYDLPTTGGFYEYSRPSISGTHLGLHSGPSISGTLWGLGGGHLSRSYLYPSEPLGGSSLYDRPVTYGGRPPSPYGSSLYPYDIGMNM</sequence>
<organism evidence="6 7">
    <name type="scientific">Phoenix dactylifera</name>
    <name type="common">Date palm</name>
    <dbReference type="NCBI Taxonomy" id="42345"/>
    <lineage>
        <taxon>Eukaryota</taxon>
        <taxon>Viridiplantae</taxon>
        <taxon>Streptophyta</taxon>
        <taxon>Embryophyta</taxon>
        <taxon>Tracheophyta</taxon>
        <taxon>Spermatophyta</taxon>
        <taxon>Magnoliopsida</taxon>
        <taxon>Liliopsida</taxon>
        <taxon>Arecaceae</taxon>
        <taxon>Coryphoideae</taxon>
        <taxon>Phoeniceae</taxon>
        <taxon>Phoenix</taxon>
    </lineage>
</organism>
<dbReference type="GO" id="GO:0009908">
    <property type="term" value="P:flower development"/>
    <property type="evidence" value="ECO:0007669"/>
    <property type="project" value="UniProtKB-KW"/>
</dbReference>
<dbReference type="GO" id="GO:0030154">
    <property type="term" value="P:cell differentiation"/>
    <property type="evidence" value="ECO:0007669"/>
    <property type="project" value="UniProtKB-KW"/>
</dbReference>
<dbReference type="PANTHER" id="PTHR31791:SF47">
    <property type="entry name" value="INACTIVE FRIGIDA-LIKE PROTEIN 2"/>
    <property type="match status" value="1"/>
</dbReference>
<keyword evidence="6" id="KW-1185">Reference proteome</keyword>
<gene>
    <name evidence="7" type="primary">LOC103724266</name>
</gene>
<keyword evidence="3 4" id="KW-0287">Flowering</keyword>
<feature type="region of interest" description="Disordered" evidence="5">
    <location>
        <begin position="359"/>
        <end position="399"/>
    </location>
</feature>
<protein>
    <recommendedName>
        <fullName evidence="4">FRIGIDA-like protein</fullName>
    </recommendedName>
</protein>
<dbReference type="AlphaFoldDB" id="A0A8B7D5L4"/>
<reference evidence="7" key="1">
    <citation type="submission" date="2025-08" db="UniProtKB">
        <authorList>
            <consortium name="RefSeq"/>
        </authorList>
    </citation>
    <scope>IDENTIFICATION</scope>
    <source>
        <tissue evidence="7">Young leaves</tissue>
    </source>
</reference>
<accession>A0A8B7D5L4</accession>